<dbReference type="EMBL" id="JANUGV010000006">
    <property type="protein sequence ID" value="MCS0610335.1"/>
    <property type="molecule type" value="Genomic_DNA"/>
</dbReference>
<dbReference type="Pfam" id="PF06841">
    <property type="entry name" value="Phage_T4_gp19"/>
    <property type="match status" value="1"/>
</dbReference>
<evidence type="ECO:0000313" key="2">
    <source>
        <dbReference type="Proteomes" id="UP001205861"/>
    </source>
</evidence>
<sequence>MASPDLLTSFYFSVKVTGKSSANDAAFQEASGLGKEIKTEDVGSGGENRFRYRLPAGTSYQNLVLKRGVVLADSPLIEWCQMTLDGGLGKPVETHDVLVSLLNEKGQTCISWTFAKAYPVKWQMSDLKSQESSILVETIEFAYRYFEVDDSRDNEYAGVAALFGDE</sequence>
<comment type="caution">
    <text evidence="1">The sequence shown here is derived from an EMBL/GenBank/DDBJ whole genome shotgun (WGS) entry which is preliminary data.</text>
</comment>
<gene>
    <name evidence="1" type="ORF">NX773_19390</name>
</gene>
<dbReference type="PANTHER" id="PTHR38009:SF1">
    <property type="entry name" value="CONSERVED HYPOTHETICAL PHAGE TAIL PROTEIN"/>
    <property type="match status" value="1"/>
</dbReference>
<accession>A0ABT2BQK0</accession>
<evidence type="ECO:0000313" key="1">
    <source>
        <dbReference type="EMBL" id="MCS0610335.1"/>
    </source>
</evidence>
<reference evidence="1 2" key="1">
    <citation type="submission" date="2022-08" db="EMBL/GenBank/DDBJ databases">
        <title>Reclassification of Massilia species as members of the genera Telluria, Duganella, Pseudoduganella, Mokoshia gen. nov. and Zemynaea gen. nov. using orthogonal and non-orthogonal genome-based approaches.</title>
        <authorList>
            <person name="Bowman J.P."/>
        </authorList>
    </citation>
    <scope>NUCLEOTIDE SEQUENCE [LARGE SCALE GENOMIC DNA]</scope>
    <source>
        <strain evidence="1 2">JCM 31607</strain>
    </source>
</reference>
<dbReference type="NCBIfam" id="TIGR02241">
    <property type="entry name" value="conserved hypothetical phage tail region protein"/>
    <property type="match status" value="1"/>
</dbReference>
<dbReference type="InterPro" id="IPR010667">
    <property type="entry name" value="Phage_T4_Gp19"/>
</dbReference>
<protein>
    <submittedName>
        <fullName evidence="1">Phage tail protein</fullName>
    </submittedName>
</protein>
<organism evidence="1 2">
    <name type="scientific">Massilia solisilvae</name>
    <dbReference type="NCBI Taxonomy" id="1811225"/>
    <lineage>
        <taxon>Bacteria</taxon>
        <taxon>Pseudomonadati</taxon>
        <taxon>Pseudomonadota</taxon>
        <taxon>Betaproteobacteria</taxon>
        <taxon>Burkholderiales</taxon>
        <taxon>Oxalobacteraceae</taxon>
        <taxon>Telluria group</taxon>
        <taxon>Massilia</taxon>
    </lineage>
</organism>
<name>A0ABT2BQK0_9BURK</name>
<proteinExistence type="predicted"/>
<dbReference type="Proteomes" id="UP001205861">
    <property type="component" value="Unassembled WGS sequence"/>
</dbReference>
<keyword evidence="2" id="KW-1185">Reference proteome</keyword>
<dbReference type="PANTHER" id="PTHR38009">
    <property type="entry name" value="CONSERVED HYPOTHETICAL PHAGE TAIL PROTEIN"/>
    <property type="match status" value="1"/>
</dbReference>
<dbReference type="InterPro" id="IPR011747">
    <property type="entry name" value="CHP02241"/>
</dbReference>
<dbReference type="RefSeq" id="WP_258857928.1">
    <property type="nucleotide sequence ID" value="NZ_JANUGV010000006.1"/>
</dbReference>